<evidence type="ECO:0000313" key="8">
    <source>
        <dbReference type="EMBL" id="STZ09759.1"/>
    </source>
</evidence>
<dbReference type="Proteomes" id="UP000190435">
    <property type="component" value="Unassembled WGS sequence"/>
</dbReference>
<keyword evidence="4 6" id="KW-1133">Transmembrane helix</keyword>
<feature type="transmembrane region" description="Helical" evidence="6">
    <location>
        <begin position="184"/>
        <end position="205"/>
    </location>
</feature>
<protein>
    <submittedName>
        <fullName evidence="7">Amino acid transporter</fullName>
    </submittedName>
    <submittedName>
        <fullName evidence="8">Arginine exporter protein ArgO</fullName>
    </submittedName>
</protein>
<feature type="transmembrane region" description="Helical" evidence="6">
    <location>
        <begin position="69"/>
        <end position="87"/>
    </location>
</feature>
<keyword evidence="2" id="KW-1003">Cell membrane</keyword>
<name>A0A1T0A832_9GAMM</name>
<dbReference type="Proteomes" id="UP000255279">
    <property type="component" value="Unassembled WGS sequence"/>
</dbReference>
<keyword evidence="9" id="KW-1185">Reference proteome</keyword>
<evidence type="ECO:0000313" key="9">
    <source>
        <dbReference type="Proteomes" id="UP000190435"/>
    </source>
</evidence>
<gene>
    <name evidence="8" type="primary">argO</name>
    <name evidence="7" type="ORF">B0181_02420</name>
    <name evidence="8" type="ORF">NCTC10293_00069</name>
</gene>
<keyword evidence="5 6" id="KW-0472">Membrane</keyword>
<dbReference type="Pfam" id="PF01810">
    <property type="entry name" value="LysE"/>
    <property type="match status" value="1"/>
</dbReference>
<evidence type="ECO:0000256" key="3">
    <source>
        <dbReference type="ARBA" id="ARBA00022692"/>
    </source>
</evidence>
<evidence type="ECO:0000256" key="6">
    <source>
        <dbReference type="SAM" id="Phobius"/>
    </source>
</evidence>
<dbReference type="GO" id="GO:0015171">
    <property type="term" value="F:amino acid transmembrane transporter activity"/>
    <property type="evidence" value="ECO:0007669"/>
    <property type="project" value="TreeGrafter"/>
</dbReference>
<dbReference type="PANTHER" id="PTHR30086:SF20">
    <property type="entry name" value="ARGININE EXPORTER PROTEIN ARGO-RELATED"/>
    <property type="match status" value="1"/>
</dbReference>
<evidence type="ECO:0000256" key="2">
    <source>
        <dbReference type="ARBA" id="ARBA00022475"/>
    </source>
</evidence>
<evidence type="ECO:0000256" key="4">
    <source>
        <dbReference type="ARBA" id="ARBA00022989"/>
    </source>
</evidence>
<dbReference type="InterPro" id="IPR001123">
    <property type="entry name" value="LeuE-type"/>
</dbReference>
<feature type="transmembrane region" description="Helical" evidence="6">
    <location>
        <begin position="38"/>
        <end position="63"/>
    </location>
</feature>
<evidence type="ECO:0000256" key="5">
    <source>
        <dbReference type="ARBA" id="ARBA00023136"/>
    </source>
</evidence>
<evidence type="ECO:0000313" key="10">
    <source>
        <dbReference type="Proteomes" id="UP000255279"/>
    </source>
</evidence>
<dbReference type="AlphaFoldDB" id="A0A1T0A832"/>
<dbReference type="GO" id="GO:0005886">
    <property type="term" value="C:plasma membrane"/>
    <property type="evidence" value="ECO:0007669"/>
    <property type="project" value="UniProtKB-SubCell"/>
</dbReference>
<accession>A0A1T0A832</accession>
<reference evidence="8 10" key="2">
    <citation type="submission" date="2018-06" db="EMBL/GenBank/DDBJ databases">
        <authorList>
            <consortium name="Pathogen Informatics"/>
            <person name="Doyle S."/>
        </authorList>
    </citation>
    <scope>NUCLEOTIDE SEQUENCE [LARGE SCALE GENOMIC DNA]</scope>
    <source>
        <strain evidence="8 10">NCTC10293</strain>
    </source>
</reference>
<evidence type="ECO:0000313" key="7">
    <source>
        <dbReference type="EMBL" id="OOR91905.1"/>
    </source>
</evidence>
<proteinExistence type="predicted"/>
<sequence length="208" mass="22267">MWLETFLTGVMVSAGLIIAIGSQNAFVLKTALKGQHIFWVCLICFACDVLLMTLGVMGVGSVFANNATLTKLLGVGGAAFLGWYGFNSFKNALTSNSTLVSDDNAKPASLKTTVLATFAITLLNPHVYLDTVVLVGGIGATLASDSKLSFLAGVLLVSFAWFFGLGYGAKYLLPIFKNPKAWRVLEFAIGVMMWWIAFKLLSFVFGGV</sequence>
<dbReference type="STRING" id="34060.B0181_02420"/>
<evidence type="ECO:0000256" key="1">
    <source>
        <dbReference type="ARBA" id="ARBA00004651"/>
    </source>
</evidence>
<comment type="subcellular location">
    <subcellularLocation>
        <location evidence="1">Cell membrane</location>
        <topology evidence="1">Multi-pass membrane protein</topology>
    </subcellularLocation>
</comment>
<dbReference type="OrthoDB" id="5638726at2"/>
<feature type="transmembrane region" description="Helical" evidence="6">
    <location>
        <begin position="148"/>
        <end position="172"/>
    </location>
</feature>
<dbReference type="RefSeq" id="WP_078275895.1">
    <property type="nucleotide sequence ID" value="NZ_MUXU01000018.1"/>
</dbReference>
<keyword evidence="3 6" id="KW-0812">Transmembrane</keyword>
<organism evidence="7 9">
    <name type="scientific">Moraxella caviae</name>
    <dbReference type="NCBI Taxonomy" id="34060"/>
    <lineage>
        <taxon>Bacteria</taxon>
        <taxon>Pseudomonadati</taxon>
        <taxon>Pseudomonadota</taxon>
        <taxon>Gammaproteobacteria</taxon>
        <taxon>Moraxellales</taxon>
        <taxon>Moraxellaceae</taxon>
        <taxon>Moraxella</taxon>
    </lineage>
</organism>
<dbReference type="PANTHER" id="PTHR30086">
    <property type="entry name" value="ARGININE EXPORTER PROTEIN ARGO"/>
    <property type="match status" value="1"/>
</dbReference>
<reference evidence="7 9" key="1">
    <citation type="submission" date="2017-02" db="EMBL/GenBank/DDBJ databases">
        <title>Draft genome sequence of Moraxella caviae CCUG 355 type strain.</title>
        <authorList>
            <person name="Engstrom-Jakobsson H."/>
            <person name="Salva-Serra F."/>
            <person name="Thorell K."/>
            <person name="Gonzales-Siles L."/>
            <person name="Karlsson R."/>
            <person name="Boulund F."/>
            <person name="Engstrand L."/>
            <person name="Moore E."/>
        </authorList>
    </citation>
    <scope>NUCLEOTIDE SEQUENCE [LARGE SCALE GENOMIC DNA]</scope>
    <source>
        <strain evidence="7 9">CCUG 355</strain>
    </source>
</reference>
<dbReference type="EMBL" id="UGQE01000001">
    <property type="protein sequence ID" value="STZ09759.1"/>
    <property type="molecule type" value="Genomic_DNA"/>
</dbReference>
<feature type="transmembrane region" description="Helical" evidence="6">
    <location>
        <begin position="6"/>
        <end position="26"/>
    </location>
</feature>
<feature type="transmembrane region" description="Helical" evidence="6">
    <location>
        <begin position="108"/>
        <end position="128"/>
    </location>
</feature>
<dbReference type="EMBL" id="MUXU01000018">
    <property type="protein sequence ID" value="OOR91905.1"/>
    <property type="molecule type" value="Genomic_DNA"/>
</dbReference>